<evidence type="ECO:0000313" key="1">
    <source>
        <dbReference type="EMBL" id="AQY21386.1"/>
    </source>
</evidence>
<dbReference type="RefSeq" id="WP_079206640.1">
    <property type="nucleotide sequence ID" value="NZ_CP011859.1"/>
</dbReference>
<dbReference type="EMBL" id="CP011859">
    <property type="protein sequence ID" value="AQY21386.1"/>
    <property type="molecule type" value="Genomic_DNA"/>
</dbReference>
<protein>
    <submittedName>
        <fullName evidence="1">Uncharacterized protein</fullName>
    </submittedName>
</protein>
<reference evidence="1 2" key="1">
    <citation type="submission" date="2015-06" db="EMBL/GenBank/DDBJ databases">
        <title>R. anatipestifer strain HXb2 is the most virulent strain so far, and the genome sequence would help us uncover the pathogenesis.</title>
        <authorList>
            <person name="Hu Q."/>
            <person name="Qi J."/>
            <person name="Bo H."/>
            <person name="Liu G."/>
            <person name="Tao M."/>
            <person name="Ding Y."/>
            <person name="Xue Y."/>
        </authorList>
    </citation>
    <scope>NUCLEOTIDE SEQUENCE [LARGE SCALE GENOMIC DNA]</scope>
    <source>
        <strain evidence="1 2">HXb2</strain>
    </source>
</reference>
<dbReference type="Proteomes" id="UP000189883">
    <property type="component" value="Chromosome"/>
</dbReference>
<evidence type="ECO:0000313" key="2">
    <source>
        <dbReference type="Proteomes" id="UP000189883"/>
    </source>
</evidence>
<organism evidence="1 2">
    <name type="scientific">Riemerella anatipestifer</name>
    <name type="common">Moraxella anatipestifer</name>
    <dbReference type="NCBI Taxonomy" id="34085"/>
    <lineage>
        <taxon>Bacteria</taxon>
        <taxon>Pseudomonadati</taxon>
        <taxon>Bacteroidota</taxon>
        <taxon>Flavobacteriia</taxon>
        <taxon>Flavobacteriales</taxon>
        <taxon>Weeksellaceae</taxon>
        <taxon>Riemerella</taxon>
    </lineage>
</organism>
<name>A0A1S7DQK8_RIEAN</name>
<dbReference type="AlphaFoldDB" id="A0A1S7DQK8"/>
<gene>
    <name evidence="1" type="ORF">AB406_0428</name>
</gene>
<proteinExistence type="predicted"/>
<accession>A0A1S7DQK8</accession>
<sequence length="174" mass="20732">MRKLLLLIPFCTLPILVFSQKKKTASNEFAKEYNEYLIKSEGLGKSLYDLITMFKIGNIFDKSTINTEPSVKYNEKMDAYKYIYKLDDYNLIFLVKNGKIIEKEIIVFDLISYQELFNALNIQNKEFIVEKGFKINEEEFLRILKSRQKDYDSYSFDFTGLEYYNLLDYIKSEK</sequence>